<sequence>MAGQLRYPGKVVIVTGGTFGIGLGIVREFVRQGAKVVFCSKPSEAEAGQTIQRELQDSGCPGDACFQVCDVSKECDIQNHVSLLCSSPCMRFHLTSPSTVNF</sequence>
<dbReference type="EMBL" id="CM037628">
    <property type="protein sequence ID" value="KAH7996835.1"/>
    <property type="molecule type" value="Genomic_DNA"/>
</dbReference>
<reference evidence="1" key="1">
    <citation type="submission" date="2021-08" db="EMBL/GenBank/DDBJ databases">
        <title>The first chromosome-level gecko genome reveals the dynamic sex chromosomes of Neotropical dwarf geckos (Sphaerodactylidae: Sphaerodactylus).</title>
        <authorList>
            <person name="Pinto B.J."/>
            <person name="Keating S.E."/>
            <person name="Gamble T."/>
        </authorList>
    </citation>
    <scope>NUCLEOTIDE SEQUENCE</scope>
    <source>
        <strain evidence="1">TG3544</strain>
    </source>
</reference>
<organism evidence="1 2">
    <name type="scientific">Sphaerodactylus townsendi</name>
    <dbReference type="NCBI Taxonomy" id="933632"/>
    <lineage>
        <taxon>Eukaryota</taxon>
        <taxon>Metazoa</taxon>
        <taxon>Chordata</taxon>
        <taxon>Craniata</taxon>
        <taxon>Vertebrata</taxon>
        <taxon>Euteleostomi</taxon>
        <taxon>Lepidosauria</taxon>
        <taxon>Squamata</taxon>
        <taxon>Bifurcata</taxon>
        <taxon>Gekkota</taxon>
        <taxon>Sphaerodactylidae</taxon>
        <taxon>Sphaerodactylus</taxon>
    </lineage>
</organism>
<evidence type="ECO:0000313" key="1">
    <source>
        <dbReference type="EMBL" id="KAH7996835.1"/>
    </source>
</evidence>
<accession>A0ACB8EWB0</accession>
<keyword evidence="2" id="KW-1185">Reference proteome</keyword>
<evidence type="ECO:0000313" key="2">
    <source>
        <dbReference type="Proteomes" id="UP000827872"/>
    </source>
</evidence>
<comment type="caution">
    <text evidence="1">The sequence shown here is derived from an EMBL/GenBank/DDBJ whole genome shotgun (WGS) entry which is preliminary data.</text>
</comment>
<gene>
    <name evidence="1" type="ORF">K3G42_011323</name>
</gene>
<name>A0ACB8EWB0_9SAUR</name>
<proteinExistence type="predicted"/>
<protein>
    <submittedName>
        <fullName evidence="1">Uncharacterized protein</fullName>
    </submittedName>
</protein>
<dbReference type="Proteomes" id="UP000827872">
    <property type="component" value="Linkage Group LG15"/>
</dbReference>